<proteinExistence type="predicted"/>
<dbReference type="EMBL" id="UYRU01058941">
    <property type="protein sequence ID" value="VDN14337.1"/>
    <property type="molecule type" value="Genomic_DNA"/>
</dbReference>
<protein>
    <submittedName>
        <fullName evidence="1">Uncharacterized protein</fullName>
    </submittedName>
</protein>
<dbReference type="AlphaFoldDB" id="A0A3P7LRM9"/>
<keyword evidence="2" id="KW-1185">Reference proteome</keyword>
<organism evidence="1 2">
    <name type="scientific">Dibothriocephalus latus</name>
    <name type="common">Fish tapeworm</name>
    <name type="synonym">Diphyllobothrium latum</name>
    <dbReference type="NCBI Taxonomy" id="60516"/>
    <lineage>
        <taxon>Eukaryota</taxon>
        <taxon>Metazoa</taxon>
        <taxon>Spiralia</taxon>
        <taxon>Lophotrochozoa</taxon>
        <taxon>Platyhelminthes</taxon>
        <taxon>Cestoda</taxon>
        <taxon>Eucestoda</taxon>
        <taxon>Diphyllobothriidea</taxon>
        <taxon>Diphyllobothriidae</taxon>
        <taxon>Dibothriocephalus</taxon>
    </lineage>
</organism>
<sequence>MPIIPSVDSTLKHLFQLIDNYEDVFYFQRQPKAEKVRELYTTHALNHALKYGLMYDFSVPVQVEKVGYEE</sequence>
<gene>
    <name evidence="1" type="ORF">DILT_LOCUS10168</name>
</gene>
<reference evidence="1 2" key="1">
    <citation type="submission" date="2018-11" db="EMBL/GenBank/DDBJ databases">
        <authorList>
            <consortium name="Pathogen Informatics"/>
        </authorList>
    </citation>
    <scope>NUCLEOTIDE SEQUENCE [LARGE SCALE GENOMIC DNA]</scope>
</reference>
<dbReference type="Proteomes" id="UP000281553">
    <property type="component" value="Unassembled WGS sequence"/>
</dbReference>
<name>A0A3P7LRM9_DIBLA</name>
<evidence type="ECO:0000313" key="1">
    <source>
        <dbReference type="EMBL" id="VDN14337.1"/>
    </source>
</evidence>
<accession>A0A3P7LRM9</accession>
<evidence type="ECO:0000313" key="2">
    <source>
        <dbReference type="Proteomes" id="UP000281553"/>
    </source>
</evidence>